<evidence type="ECO:0000313" key="2">
    <source>
        <dbReference type="Proteomes" id="UP000633263"/>
    </source>
</evidence>
<reference evidence="2" key="1">
    <citation type="journal article" date="2019" name="Int. J. Syst. Evol. Microbiol.">
        <title>The Global Catalogue of Microorganisms (GCM) 10K type strain sequencing project: providing services to taxonomists for standard genome sequencing and annotation.</title>
        <authorList>
            <consortium name="The Broad Institute Genomics Platform"/>
            <consortium name="The Broad Institute Genome Sequencing Center for Infectious Disease"/>
            <person name="Wu L."/>
            <person name="Ma J."/>
        </authorList>
    </citation>
    <scope>NUCLEOTIDE SEQUENCE [LARGE SCALE GENOMIC DNA]</scope>
    <source>
        <strain evidence="2">JCM 11590</strain>
    </source>
</reference>
<evidence type="ECO:0000313" key="1">
    <source>
        <dbReference type="EMBL" id="GGI96147.1"/>
    </source>
</evidence>
<keyword evidence="2" id="KW-1185">Reference proteome</keyword>
<proteinExistence type="predicted"/>
<sequence>MLRIEPGTVAHDNAFPFQAADALGAGCGRQADPLAQFGKGQPALGLQLSENLSIDAVQFSLGSVFGSHWGICLDLRLIERD</sequence>
<protein>
    <submittedName>
        <fullName evidence="1">Uncharacterized protein</fullName>
    </submittedName>
</protein>
<name>A0ABQ2CR99_9GAMM</name>
<gene>
    <name evidence="1" type="ORF">GCM10009083_10790</name>
</gene>
<dbReference type="Proteomes" id="UP000633263">
    <property type="component" value="Unassembled WGS sequence"/>
</dbReference>
<dbReference type="EMBL" id="BMNN01000002">
    <property type="protein sequence ID" value="GGI96147.1"/>
    <property type="molecule type" value="Genomic_DNA"/>
</dbReference>
<organism evidence="1 2">
    <name type="scientific">Halopseudomonas pertucinogena</name>
    <dbReference type="NCBI Taxonomy" id="86175"/>
    <lineage>
        <taxon>Bacteria</taxon>
        <taxon>Pseudomonadati</taxon>
        <taxon>Pseudomonadota</taxon>
        <taxon>Gammaproteobacteria</taxon>
        <taxon>Pseudomonadales</taxon>
        <taxon>Pseudomonadaceae</taxon>
        <taxon>Halopseudomonas</taxon>
    </lineage>
</organism>
<comment type="caution">
    <text evidence="1">The sequence shown here is derived from an EMBL/GenBank/DDBJ whole genome shotgun (WGS) entry which is preliminary data.</text>
</comment>
<accession>A0ABQ2CR99</accession>